<evidence type="ECO:0000256" key="1">
    <source>
        <dbReference type="SAM" id="MobiDB-lite"/>
    </source>
</evidence>
<protein>
    <submittedName>
        <fullName evidence="3">Uncharacterized protein</fullName>
    </submittedName>
</protein>
<evidence type="ECO:0000313" key="3">
    <source>
        <dbReference type="EMBL" id="QIZ72543.1"/>
    </source>
</evidence>
<keyword evidence="2" id="KW-1133">Transmembrane helix</keyword>
<keyword evidence="2" id="KW-0472">Membrane</keyword>
<feature type="region of interest" description="Disordered" evidence="1">
    <location>
        <begin position="42"/>
        <end position="68"/>
    </location>
</feature>
<accession>A0A6H1U3D2</accession>
<dbReference type="RefSeq" id="WP_168570691.1">
    <property type="nucleotide sequence ID" value="NZ_CP051167.1"/>
</dbReference>
<evidence type="ECO:0000313" key="4">
    <source>
        <dbReference type="Proteomes" id="UP000500857"/>
    </source>
</evidence>
<keyword evidence="4" id="KW-1185">Reference proteome</keyword>
<organism evidence="3 4">
    <name type="scientific">Oxynema aestuarii AP17</name>
    <dbReference type="NCBI Taxonomy" id="2064643"/>
    <lineage>
        <taxon>Bacteria</taxon>
        <taxon>Bacillati</taxon>
        <taxon>Cyanobacteriota</taxon>
        <taxon>Cyanophyceae</taxon>
        <taxon>Oscillatoriophycideae</taxon>
        <taxon>Oscillatoriales</taxon>
        <taxon>Oscillatoriaceae</taxon>
        <taxon>Oxynema</taxon>
        <taxon>Oxynema aestuarii</taxon>
    </lineage>
</organism>
<reference evidence="3 4" key="1">
    <citation type="submission" date="2020-04" db="EMBL/GenBank/DDBJ databases">
        <authorList>
            <person name="Basu S."/>
            <person name="Maruthanayagam V."/>
            <person name="Chakraborty S."/>
            <person name="Pramanik A."/>
            <person name="Mukherjee J."/>
            <person name="Brink B."/>
        </authorList>
    </citation>
    <scope>NUCLEOTIDE SEQUENCE [LARGE SCALE GENOMIC DNA]</scope>
    <source>
        <strain evidence="3 4">AP17</strain>
    </source>
</reference>
<gene>
    <name evidence="3" type="ORF">HCG48_19720</name>
</gene>
<proteinExistence type="predicted"/>
<evidence type="ECO:0000256" key="2">
    <source>
        <dbReference type="SAM" id="Phobius"/>
    </source>
</evidence>
<feature type="compositionally biased region" description="Basic and acidic residues" evidence="1">
    <location>
        <begin position="47"/>
        <end position="57"/>
    </location>
</feature>
<dbReference type="Proteomes" id="UP000500857">
    <property type="component" value="Chromosome"/>
</dbReference>
<feature type="transmembrane region" description="Helical" evidence="2">
    <location>
        <begin position="16"/>
        <end position="33"/>
    </location>
</feature>
<name>A0A6H1U3D2_9CYAN</name>
<keyword evidence="2" id="KW-0812">Transmembrane</keyword>
<dbReference type="AlphaFoldDB" id="A0A6H1U3D2"/>
<dbReference type="EMBL" id="CP051167">
    <property type="protein sequence ID" value="QIZ72543.1"/>
    <property type="molecule type" value="Genomic_DNA"/>
</dbReference>
<sequence>MHRSLGGDRQACRNSILFWVGVTAIAGVAIARIKKFSAKFPLKKHDRPFPGDRDRDPFLGLDETGQNR</sequence>
<dbReference type="KEGG" id="oxy:HCG48_19720"/>